<evidence type="ECO:0000313" key="3">
    <source>
        <dbReference type="Proteomes" id="UP001516588"/>
    </source>
</evidence>
<dbReference type="PANTHER" id="PTHR34981">
    <property type="entry name" value="CELL DIVISION PROTEIN ZAPA"/>
    <property type="match status" value="1"/>
</dbReference>
<reference evidence="2 3" key="1">
    <citation type="submission" date="2020-10" db="EMBL/GenBank/DDBJ databases">
        <title>ChiBAC.</title>
        <authorList>
            <person name="Zenner C."/>
            <person name="Hitch T.C.A."/>
            <person name="Clavel T."/>
        </authorList>
    </citation>
    <scope>NUCLEOTIDE SEQUENCE [LARGE SCALE GENOMIC DNA]</scope>
    <source>
        <strain evidence="2 3">DSM 108706</strain>
    </source>
</reference>
<dbReference type="EMBL" id="JADCKA010000009">
    <property type="protein sequence ID" value="MBE5035784.1"/>
    <property type="molecule type" value="Genomic_DNA"/>
</dbReference>
<evidence type="ECO:0000313" key="2">
    <source>
        <dbReference type="EMBL" id="MBE5035784.1"/>
    </source>
</evidence>
<organism evidence="2 3">
    <name type="scientific">Gallibacter intestinalis</name>
    <dbReference type="NCBI Taxonomy" id="2779356"/>
    <lineage>
        <taxon>Bacteria</taxon>
        <taxon>Bacillati</taxon>
        <taxon>Bacillota</taxon>
        <taxon>Clostridia</taxon>
        <taxon>Eubacteriales</taxon>
        <taxon>Eubacteriaceae</taxon>
        <taxon>Gallibacter</taxon>
    </lineage>
</organism>
<keyword evidence="1" id="KW-0175">Coiled coil</keyword>
<dbReference type="RefSeq" id="WP_226385432.1">
    <property type="nucleotide sequence ID" value="NZ_JADCKA010000009.1"/>
</dbReference>
<keyword evidence="2" id="KW-0131">Cell cycle</keyword>
<proteinExistence type="predicted"/>
<evidence type="ECO:0000256" key="1">
    <source>
        <dbReference type="SAM" id="Coils"/>
    </source>
</evidence>
<comment type="caution">
    <text evidence="2">The sequence shown here is derived from an EMBL/GenBank/DDBJ whole genome shotgun (WGS) entry which is preliminary data.</text>
</comment>
<feature type="coiled-coil region" evidence="1">
    <location>
        <begin position="99"/>
        <end position="169"/>
    </location>
</feature>
<keyword evidence="2" id="KW-0132">Cell division</keyword>
<dbReference type="Proteomes" id="UP001516588">
    <property type="component" value="Unassembled WGS sequence"/>
</dbReference>
<dbReference type="InterPro" id="IPR007838">
    <property type="entry name" value="Cell_div_ZapA-like"/>
</dbReference>
<protein>
    <submittedName>
        <fullName evidence="2">Cell division protein ZapA</fullName>
    </submittedName>
</protein>
<dbReference type="Pfam" id="PF05164">
    <property type="entry name" value="ZapA"/>
    <property type="match status" value="1"/>
</dbReference>
<sequence>MSNRVTVNIFGQEYTISGDESQDRMIQVASWVDNKMREIEEATGNALPSSSMAVLSAVNIANEYFACKDELEETKKIAEQLEGDTQHYIQLWDEAKKNFLEYKEENAAIQKQKEQLTAKLQAKEKEVEKIIQGQGSIQEEIQKGVQKKLAEAEARYKDLENNFFDLQMENIRIKSELEKLRGGMK</sequence>
<gene>
    <name evidence="2" type="primary">zapA</name>
    <name evidence="2" type="ORF">INF20_05790</name>
</gene>
<name>A0ABR9QY31_9FIRM</name>
<accession>A0ABR9QY31</accession>
<dbReference type="GO" id="GO:0051301">
    <property type="term" value="P:cell division"/>
    <property type="evidence" value="ECO:0007669"/>
    <property type="project" value="UniProtKB-KW"/>
</dbReference>
<keyword evidence="3" id="KW-1185">Reference proteome</keyword>
<dbReference type="PANTHER" id="PTHR34981:SF1">
    <property type="entry name" value="CELL DIVISION PROTEIN ZAPA"/>
    <property type="match status" value="1"/>
</dbReference>